<keyword evidence="3" id="KW-1185">Reference proteome</keyword>
<evidence type="ECO:0000256" key="1">
    <source>
        <dbReference type="SAM" id="MobiDB-lite"/>
    </source>
</evidence>
<dbReference type="AlphaFoldDB" id="A0A169PJT4"/>
<organism evidence="2 3">
    <name type="scientific">Streptomyces laurentii</name>
    <dbReference type="NCBI Taxonomy" id="39478"/>
    <lineage>
        <taxon>Bacteria</taxon>
        <taxon>Bacillati</taxon>
        <taxon>Actinomycetota</taxon>
        <taxon>Actinomycetes</taxon>
        <taxon>Kitasatosporales</taxon>
        <taxon>Streptomycetaceae</taxon>
        <taxon>Streptomyces</taxon>
    </lineage>
</organism>
<gene>
    <name evidence="2" type="ORF">SLA_7243</name>
</gene>
<name>A0A169PJT4_STRLU</name>
<dbReference type="Proteomes" id="UP000217676">
    <property type="component" value="Chromosome"/>
</dbReference>
<dbReference type="KEGG" id="slau:SLA_7243"/>
<reference evidence="2 3" key="1">
    <citation type="journal article" date="2016" name="Genome Announc.">
        <title>Complete Genome Sequence of Thiostrepton-Producing Streptomyces laurentii ATCC 31255.</title>
        <authorList>
            <person name="Doi K."/>
            <person name="Fujino Y."/>
            <person name="Nagayoshi Y."/>
            <person name="Ohshima T."/>
            <person name="Ogata S."/>
        </authorList>
    </citation>
    <scope>NUCLEOTIDE SEQUENCE [LARGE SCALE GENOMIC DNA]</scope>
    <source>
        <strain evidence="2 3">ATCC 31255</strain>
    </source>
</reference>
<dbReference type="EMBL" id="AP017424">
    <property type="protein sequence ID" value="BAU88109.1"/>
    <property type="molecule type" value="Genomic_DNA"/>
</dbReference>
<protein>
    <submittedName>
        <fullName evidence="2">Transposase for transposon</fullName>
    </submittedName>
</protein>
<sequence>MDAWAWPTGDGPKVRLDAAAGWLRGRRVLLPRTTTLTRPAGTVREAVNQRLWDTLFVLLHTGQRAVLDSLLTVPPGERVSEVDRLRRGPVRVSGPQMKWALKHAEGIAALGMGDLDVSAIPPRRPAELPRYEVNGARHRCCAGTALCRDRRDTQPPRPTSETARSEAGCGSTRRRIRGAVQFPFPLLRPGSAP</sequence>
<accession>A0A169PJT4</accession>
<proteinExistence type="predicted"/>
<evidence type="ECO:0000313" key="3">
    <source>
        <dbReference type="Proteomes" id="UP000217676"/>
    </source>
</evidence>
<evidence type="ECO:0000313" key="2">
    <source>
        <dbReference type="EMBL" id="BAU88109.1"/>
    </source>
</evidence>
<feature type="region of interest" description="Disordered" evidence="1">
    <location>
        <begin position="149"/>
        <end position="174"/>
    </location>
</feature>